<keyword evidence="2" id="KW-1185">Reference proteome</keyword>
<accession>A0A8J3RPQ7</accession>
<dbReference type="AlphaFoldDB" id="A0A8J3RPQ7"/>
<evidence type="ECO:0000313" key="1">
    <source>
        <dbReference type="EMBL" id="GIH78914.1"/>
    </source>
</evidence>
<organism evidence="1 2">
    <name type="scientific">Planobispora longispora</name>
    <dbReference type="NCBI Taxonomy" id="28887"/>
    <lineage>
        <taxon>Bacteria</taxon>
        <taxon>Bacillati</taxon>
        <taxon>Actinomycetota</taxon>
        <taxon>Actinomycetes</taxon>
        <taxon>Streptosporangiales</taxon>
        <taxon>Streptosporangiaceae</taxon>
        <taxon>Planobispora</taxon>
    </lineage>
</organism>
<gene>
    <name evidence="1" type="ORF">Plo01_53430</name>
</gene>
<protein>
    <submittedName>
        <fullName evidence="1">Uncharacterized protein</fullName>
    </submittedName>
</protein>
<name>A0A8J3RPQ7_9ACTN</name>
<evidence type="ECO:0000313" key="2">
    <source>
        <dbReference type="Proteomes" id="UP000616724"/>
    </source>
</evidence>
<comment type="caution">
    <text evidence="1">The sequence shown here is derived from an EMBL/GenBank/DDBJ whole genome shotgun (WGS) entry which is preliminary data.</text>
</comment>
<dbReference type="EMBL" id="BOOH01000044">
    <property type="protein sequence ID" value="GIH78914.1"/>
    <property type="molecule type" value="Genomic_DNA"/>
</dbReference>
<reference evidence="1 2" key="1">
    <citation type="submission" date="2021-01" db="EMBL/GenBank/DDBJ databases">
        <title>Whole genome shotgun sequence of Planobispora longispora NBRC 13918.</title>
        <authorList>
            <person name="Komaki H."/>
            <person name="Tamura T."/>
        </authorList>
    </citation>
    <scope>NUCLEOTIDE SEQUENCE [LARGE SCALE GENOMIC DNA]</scope>
    <source>
        <strain evidence="1 2">NBRC 13918</strain>
    </source>
</reference>
<sequence>MVHGAEGRDAPPVPASLFPPLRAVTAEMLVTKGRFRVTADTPETVEPLQGVARRAGETLRRPVVGYADGGDIVITFTGEAAPGLIG</sequence>
<dbReference type="Proteomes" id="UP000616724">
    <property type="component" value="Unassembled WGS sequence"/>
</dbReference>
<proteinExistence type="predicted"/>